<dbReference type="AlphaFoldDB" id="M3G0K9"/>
<dbReference type="EMBL" id="AHOR02000082">
    <property type="protein sequence ID" value="EMF79489.1"/>
    <property type="molecule type" value="Genomic_DNA"/>
</dbReference>
<organism evidence="1 2">
    <name type="scientific">Leptospira weilii serovar Topaz str. LT2116</name>
    <dbReference type="NCBI Taxonomy" id="1088540"/>
    <lineage>
        <taxon>Bacteria</taxon>
        <taxon>Pseudomonadati</taxon>
        <taxon>Spirochaetota</taxon>
        <taxon>Spirochaetia</taxon>
        <taxon>Leptospirales</taxon>
        <taxon>Leptospiraceae</taxon>
        <taxon>Leptospira</taxon>
    </lineage>
</organism>
<gene>
    <name evidence="1" type="ORF">LEP1GSC188_1121</name>
</gene>
<comment type="caution">
    <text evidence="1">The sequence shown here is derived from an EMBL/GenBank/DDBJ whole genome shotgun (WGS) entry which is preliminary data.</text>
</comment>
<name>M3G0K9_9LEPT</name>
<reference evidence="1 2" key="1">
    <citation type="submission" date="2013-01" db="EMBL/GenBank/DDBJ databases">
        <authorList>
            <person name="Harkins D.M."/>
            <person name="Durkin A.S."/>
            <person name="Brinkac L.M."/>
            <person name="Haft D.H."/>
            <person name="Selengut J.D."/>
            <person name="Sanka R."/>
            <person name="DePew J."/>
            <person name="Purushe J."/>
            <person name="Tulsiani S.M."/>
            <person name="Graham G.C."/>
            <person name="Burns M.-A."/>
            <person name="Dohnt M.F."/>
            <person name="Smythe L.D."/>
            <person name="McKay D.B."/>
            <person name="Craig S.B."/>
            <person name="Vinetz J.M."/>
            <person name="Sutton G.G."/>
            <person name="Nierman W.C."/>
            <person name="Fouts D.E."/>
        </authorList>
    </citation>
    <scope>NUCLEOTIDE SEQUENCE [LARGE SCALE GENOMIC DNA]</scope>
    <source>
        <strain evidence="1 2">LT2116</strain>
    </source>
</reference>
<dbReference type="Proteomes" id="UP000011770">
    <property type="component" value="Unassembled WGS sequence"/>
</dbReference>
<protein>
    <submittedName>
        <fullName evidence="1">Uncharacterized protein</fullName>
    </submittedName>
</protein>
<evidence type="ECO:0000313" key="2">
    <source>
        <dbReference type="Proteomes" id="UP000011770"/>
    </source>
</evidence>
<proteinExistence type="predicted"/>
<accession>M3G0K9</accession>
<evidence type="ECO:0000313" key="1">
    <source>
        <dbReference type="EMBL" id="EMF79489.1"/>
    </source>
</evidence>
<sequence>MAITLTGANVHDKHGVKDTLNSILIFPEKVEKSQNIFV</sequence>